<comment type="similarity">
    <text evidence="2 15">Belongs to the glycosyl hydrolase 28 family.</text>
</comment>
<dbReference type="GO" id="GO:0047911">
    <property type="term" value="F:galacturan 1,4-alpha-galacturonidase activity"/>
    <property type="evidence" value="ECO:0007669"/>
    <property type="project" value="UniProtKB-EC"/>
</dbReference>
<accession>A0A8J5KNG7</accession>
<evidence type="ECO:0000256" key="12">
    <source>
        <dbReference type="ARBA" id="ARBA00068298"/>
    </source>
</evidence>
<evidence type="ECO:0000256" key="15">
    <source>
        <dbReference type="RuleBase" id="RU361169"/>
    </source>
</evidence>
<dbReference type="GO" id="GO:0005975">
    <property type="term" value="P:carbohydrate metabolic process"/>
    <property type="evidence" value="ECO:0007669"/>
    <property type="project" value="InterPro"/>
</dbReference>
<reference evidence="16 17" key="1">
    <citation type="submission" date="2020-08" db="EMBL/GenBank/DDBJ databases">
        <title>Plant Genome Project.</title>
        <authorList>
            <person name="Zhang R.-G."/>
        </authorList>
    </citation>
    <scope>NUCLEOTIDE SEQUENCE [LARGE SCALE GENOMIC DNA]</scope>
    <source>
        <tissue evidence="16">Rhizome</tissue>
    </source>
</reference>
<evidence type="ECO:0000256" key="7">
    <source>
        <dbReference type="ARBA" id="ARBA00023316"/>
    </source>
</evidence>
<evidence type="ECO:0000256" key="13">
    <source>
        <dbReference type="ARBA" id="ARBA00083621"/>
    </source>
</evidence>
<dbReference type="EC" id="3.2.1.67" evidence="8"/>
<evidence type="ECO:0000313" key="17">
    <source>
        <dbReference type="Proteomes" id="UP000734854"/>
    </source>
</evidence>
<evidence type="ECO:0000256" key="9">
    <source>
        <dbReference type="ARBA" id="ARBA00043142"/>
    </source>
</evidence>
<gene>
    <name evidence="16" type="ORF">ZIOFF_055381</name>
</gene>
<evidence type="ECO:0000256" key="3">
    <source>
        <dbReference type="ARBA" id="ARBA00022512"/>
    </source>
</evidence>
<dbReference type="PROSITE" id="PS00502">
    <property type="entry name" value="POLYGALACTURONASE"/>
    <property type="match status" value="1"/>
</dbReference>
<feature type="active site" evidence="14">
    <location>
        <position position="341"/>
    </location>
</feature>
<dbReference type="GO" id="GO:0071555">
    <property type="term" value="P:cell wall organization"/>
    <property type="evidence" value="ECO:0007669"/>
    <property type="project" value="UniProtKB-KW"/>
</dbReference>
<evidence type="ECO:0000256" key="2">
    <source>
        <dbReference type="ARBA" id="ARBA00008834"/>
    </source>
</evidence>
<dbReference type="InterPro" id="IPR011050">
    <property type="entry name" value="Pectin_lyase_fold/virulence"/>
</dbReference>
<dbReference type="Proteomes" id="UP000734854">
    <property type="component" value="Unassembled WGS sequence"/>
</dbReference>
<dbReference type="GO" id="GO:0004650">
    <property type="term" value="F:polygalacturonase activity"/>
    <property type="evidence" value="ECO:0007669"/>
    <property type="project" value="InterPro"/>
</dbReference>
<dbReference type="SUPFAM" id="SSF51126">
    <property type="entry name" value="Pectin lyase-like"/>
    <property type="match status" value="1"/>
</dbReference>
<comment type="caution">
    <text evidence="16">The sequence shown here is derived from an EMBL/GenBank/DDBJ whole genome shotgun (WGS) entry which is preliminary data.</text>
</comment>
<comment type="catalytic activity">
    <reaction evidence="10">
        <text>[(1-&gt;4)-alpha-D-galacturonosyl](n) + H2O = alpha-D-galacturonate + [(1-&gt;4)-alpha-D-galacturonosyl](n-1)</text>
        <dbReference type="Rhea" id="RHEA:14117"/>
        <dbReference type="Rhea" id="RHEA-COMP:14570"/>
        <dbReference type="Rhea" id="RHEA-COMP:14572"/>
        <dbReference type="ChEBI" id="CHEBI:15377"/>
        <dbReference type="ChEBI" id="CHEBI:58658"/>
        <dbReference type="ChEBI" id="CHEBI:140523"/>
        <dbReference type="EC" id="3.2.1.67"/>
    </reaction>
</comment>
<organism evidence="16 17">
    <name type="scientific">Zingiber officinale</name>
    <name type="common">Ginger</name>
    <name type="synonym">Amomum zingiber</name>
    <dbReference type="NCBI Taxonomy" id="94328"/>
    <lineage>
        <taxon>Eukaryota</taxon>
        <taxon>Viridiplantae</taxon>
        <taxon>Streptophyta</taxon>
        <taxon>Embryophyta</taxon>
        <taxon>Tracheophyta</taxon>
        <taxon>Spermatophyta</taxon>
        <taxon>Magnoliopsida</taxon>
        <taxon>Liliopsida</taxon>
        <taxon>Zingiberales</taxon>
        <taxon>Zingiberaceae</taxon>
        <taxon>Zingiber</taxon>
    </lineage>
</organism>
<evidence type="ECO:0000256" key="10">
    <source>
        <dbReference type="ARBA" id="ARBA00048766"/>
    </source>
</evidence>
<dbReference type="InterPro" id="IPR006626">
    <property type="entry name" value="PbH1"/>
</dbReference>
<protein>
    <recommendedName>
        <fullName evidence="12">Exopolygalacturonase</fullName>
        <ecNumber evidence="8">3.2.1.67</ecNumber>
    </recommendedName>
    <alternativeName>
        <fullName evidence="9">Galacturan 1,4-alpha-galacturonidase</fullName>
    </alternativeName>
    <alternativeName>
        <fullName evidence="13">Pectinase</fullName>
    </alternativeName>
</protein>
<dbReference type="Gene3D" id="2.160.20.10">
    <property type="entry name" value="Single-stranded right-handed beta-helix, Pectin lyase-like"/>
    <property type="match status" value="1"/>
</dbReference>
<comment type="function">
    <text evidence="11">May function in depolymerizing pectin during pollen development, germination, and tube growth. Acts as an exo-polygalacturonase.</text>
</comment>
<keyword evidence="5 15" id="KW-0378">Hydrolase</keyword>
<keyword evidence="6 15" id="KW-0326">Glycosidase</keyword>
<keyword evidence="17" id="KW-1185">Reference proteome</keyword>
<sequence>MSLSGKSLGTQEELALVRRVLASMGGCEAKVPGIGERCTKERSVAVGWPLDLRGTSDSVDELNMGALGGPVEDLDSSIELGVLASQEALSIGVGAGKAPSSGITSLTNFSPLFLLLFLCARSSAAGNYNVLTFGAKPGAGDAAGAFLKAWSAACSSSSASTIYVPTGNFLVSQARFDGPCRSPSIKFSIDGTLVAPSEYTGSSGASGHWIAFSNVDGVSISGGRLDGRGALLWACKSAGRSCPAGASSLTFTSSKNIAVDGLTSIDSKLFHIVILQCQNVRLRNVNIHASGSSPNTDGIHVQMSTDVDVVRANIRTGDDCISVGPGSAHLWIERVSCGPGHGISIGSLGRGQGLHEESVRNVTVKTVQFSGTQNGVRIKTWGSNIPGHVRQVVFQDVLMRNVKNPIIIDQNYCPENRGCPGHNSAIKIDQVQYLNIRGTSATPVAVKFDCSRRNPCSGIRLQGIKLSYQSRQAQSSCKFANGVASGLIAPPSCL</sequence>
<dbReference type="Pfam" id="PF00295">
    <property type="entry name" value="Glyco_hydro_28"/>
    <property type="match status" value="1"/>
</dbReference>
<evidence type="ECO:0000256" key="6">
    <source>
        <dbReference type="ARBA" id="ARBA00023295"/>
    </source>
</evidence>
<evidence type="ECO:0000256" key="4">
    <source>
        <dbReference type="ARBA" id="ARBA00022525"/>
    </source>
</evidence>
<keyword evidence="3" id="KW-0134">Cell wall</keyword>
<proteinExistence type="inferred from homology"/>
<dbReference type="AlphaFoldDB" id="A0A8J5KNG7"/>
<dbReference type="EMBL" id="JACMSC010000015">
    <property type="protein sequence ID" value="KAG6486801.1"/>
    <property type="molecule type" value="Genomic_DNA"/>
</dbReference>
<dbReference type="PANTHER" id="PTHR31375">
    <property type="match status" value="1"/>
</dbReference>
<keyword evidence="7" id="KW-0961">Cell wall biogenesis/degradation</keyword>
<evidence type="ECO:0000256" key="14">
    <source>
        <dbReference type="PROSITE-ProRule" id="PRU10052"/>
    </source>
</evidence>
<keyword evidence="4" id="KW-0964">Secreted</keyword>
<evidence type="ECO:0000256" key="11">
    <source>
        <dbReference type="ARBA" id="ARBA00057651"/>
    </source>
</evidence>
<comment type="subcellular location">
    <subcellularLocation>
        <location evidence="1">Secreted</location>
        <location evidence="1">Cell wall</location>
    </subcellularLocation>
</comment>
<evidence type="ECO:0000313" key="16">
    <source>
        <dbReference type="EMBL" id="KAG6486801.1"/>
    </source>
</evidence>
<name>A0A8J5KNG7_ZINOF</name>
<dbReference type="FunFam" id="2.160.20.10:FF:000004">
    <property type="entry name" value="Pectin lyase-like superfamily protein"/>
    <property type="match status" value="1"/>
</dbReference>
<evidence type="ECO:0000256" key="5">
    <source>
        <dbReference type="ARBA" id="ARBA00022801"/>
    </source>
</evidence>
<evidence type="ECO:0000256" key="1">
    <source>
        <dbReference type="ARBA" id="ARBA00004191"/>
    </source>
</evidence>
<dbReference type="InterPro" id="IPR000743">
    <property type="entry name" value="Glyco_hydro_28"/>
</dbReference>
<dbReference type="InterPro" id="IPR012334">
    <property type="entry name" value="Pectin_lyas_fold"/>
</dbReference>
<evidence type="ECO:0000256" key="8">
    <source>
        <dbReference type="ARBA" id="ARBA00038933"/>
    </source>
</evidence>
<dbReference type="SMART" id="SM00710">
    <property type="entry name" value="PbH1"/>
    <property type="match status" value="5"/>
</dbReference>